<organism evidence="8">
    <name type="scientific">Christensenella massiliensis</name>
    <dbReference type="NCBI Taxonomy" id="1805714"/>
    <lineage>
        <taxon>Bacteria</taxon>
        <taxon>Bacillati</taxon>
        <taxon>Bacillota</taxon>
        <taxon>Clostridia</taxon>
        <taxon>Christensenellales</taxon>
        <taxon>Christensenellaceae</taxon>
        <taxon>Christensenella</taxon>
    </lineage>
</organism>
<dbReference type="PANTHER" id="PTHR42948">
    <property type="entry name" value="TRANSPORTER"/>
    <property type="match status" value="1"/>
</dbReference>
<dbReference type="GO" id="GO:0015293">
    <property type="term" value="F:symporter activity"/>
    <property type="evidence" value="ECO:0007669"/>
    <property type="project" value="UniProtKB-KW"/>
</dbReference>
<keyword evidence="3 6" id="KW-0812">Transmembrane</keyword>
<feature type="transmembrane region" description="Helical" evidence="7">
    <location>
        <begin position="37"/>
        <end position="62"/>
    </location>
</feature>
<gene>
    <name evidence="8" type="ORF">PUP29_03535</name>
</gene>
<keyword evidence="4 7" id="KW-1133">Transmembrane helix</keyword>
<name>A0AAU8AAE8_9FIRM</name>
<accession>A0AAU8AAE8</accession>
<dbReference type="RefSeq" id="WP_079547191.1">
    <property type="nucleotide sequence ID" value="NZ_CP117826.1"/>
</dbReference>
<dbReference type="PROSITE" id="PS00610">
    <property type="entry name" value="NA_NEUROTRAN_SYMP_1"/>
    <property type="match status" value="1"/>
</dbReference>
<evidence type="ECO:0000256" key="7">
    <source>
        <dbReference type="SAM" id="Phobius"/>
    </source>
</evidence>
<feature type="transmembrane region" description="Helical" evidence="7">
    <location>
        <begin position="12"/>
        <end position="31"/>
    </location>
</feature>
<evidence type="ECO:0000256" key="3">
    <source>
        <dbReference type="ARBA" id="ARBA00022692"/>
    </source>
</evidence>
<dbReference type="PROSITE" id="PS50267">
    <property type="entry name" value="NA_NEUROTRAN_SYMP_3"/>
    <property type="match status" value="1"/>
</dbReference>
<evidence type="ECO:0000256" key="5">
    <source>
        <dbReference type="ARBA" id="ARBA00023136"/>
    </source>
</evidence>
<dbReference type="Pfam" id="PF00209">
    <property type="entry name" value="SNF"/>
    <property type="match status" value="2"/>
</dbReference>
<evidence type="ECO:0000256" key="4">
    <source>
        <dbReference type="ARBA" id="ARBA00022989"/>
    </source>
</evidence>
<dbReference type="InterPro" id="IPR047218">
    <property type="entry name" value="YocR/YhdH-like"/>
</dbReference>
<feature type="transmembrane region" description="Helical" evidence="7">
    <location>
        <begin position="140"/>
        <end position="158"/>
    </location>
</feature>
<dbReference type="InterPro" id="IPR000175">
    <property type="entry name" value="Na/ntran_symport"/>
</dbReference>
<feature type="transmembrane region" description="Helical" evidence="7">
    <location>
        <begin position="170"/>
        <end position="198"/>
    </location>
</feature>
<dbReference type="InterPro" id="IPR037272">
    <property type="entry name" value="SNS_sf"/>
</dbReference>
<dbReference type="GO" id="GO:0016020">
    <property type="term" value="C:membrane"/>
    <property type="evidence" value="ECO:0007669"/>
    <property type="project" value="UniProtKB-SubCell"/>
</dbReference>
<feature type="transmembrane region" description="Helical" evidence="7">
    <location>
        <begin position="83"/>
        <end position="102"/>
    </location>
</feature>
<evidence type="ECO:0000256" key="6">
    <source>
        <dbReference type="RuleBase" id="RU003732"/>
    </source>
</evidence>
<sequence>MEKRSLFSSKIGFVLAAAGSAVGLGNIWRFPYLAAKYGGGIFLLVYIILVLTFGFTLMVTEIALGRKTGLSVIGAYRALNKKWAFLGVLSAVVPIIIVPYYSVIGGWVTKYFADFISGAGTATAGDGYFNAFVSSEWTPLFWFAVFIAATFVIVFMGVEKGIEKASKILMPVLIGLTVAITIYSLTLPGAGAGVAYYFMPDFSKFSAETVLAAMGQMFYSMSLAMGIMVTYGSYMNKKQDLEQSVKQIEIFDTGVAILAGLMIVPAVFVFSGGDEAALSTGPSLMFQTMPKVFGSMGEAGNIVGAAFFLMVLFAALTSSISLMETVVSIFKDKFKISRKRSCFISLAIIVALAIPSSLGFGMWDHITWNGMTILDMFDFTSNSVIMPIVAMLTCIFVGYVIKPKAIIGEVELSSQFKRRKMYRVFIKYIAPFIMAAILICSVLQGIGVMPAF</sequence>
<feature type="transmembrane region" description="Helical" evidence="7">
    <location>
        <begin position="210"/>
        <end position="229"/>
    </location>
</feature>
<dbReference type="NCBIfam" id="NF037979">
    <property type="entry name" value="Na_transp"/>
    <property type="match status" value="1"/>
</dbReference>
<keyword evidence="5 7" id="KW-0472">Membrane</keyword>
<dbReference type="CDD" id="cd10336">
    <property type="entry name" value="SLC6sbd_Tyt1-Like"/>
    <property type="match status" value="1"/>
</dbReference>
<feature type="transmembrane region" description="Helical" evidence="7">
    <location>
        <begin position="302"/>
        <end position="330"/>
    </location>
</feature>
<dbReference type="EMBL" id="CP117826">
    <property type="protein sequence ID" value="XCC62999.1"/>
    <property type="molecule type" value="Genomic_DNA"/>
</dbReference>
<comment type="subcellular location">
    <subcellularLocation>
        <location evidence="1">Membrane</location>
        <topology evidence="1">Multi-pass membrane protein</topology>
    </subcellularLocation>
</comment>
<keyword evidence="2 6" id="KW-0813">Transport</keyword>
<evidence type="ECO:0000256" key="1">
    <source>
        <dbReference type="ARBA" id="ARBA00004141"/>
    </source>
</evidence>
<feature type="transmembrane region" description="Helical" evidence="7">
    <location>
        <begin position="342"/>
        <end position="363"/>
    </location>
</feature>
<feature type="transmembrane region" description="Helical" evidence="7">
    <location>
        <begin position="250"/>
        <end position="270"/>
    </location>
</feature>
<reference evidence="8" key="1">
    <citation type="submission" date="2023-02" db="EMBL/GenBank/DDBJ databases">
        <title>Gut commensal Christensenella minuta modulates host metabolism via a new class of secondary bile acids.</title>
        <authorList>
            <person name="Liu C."/>
        </authorList>
    </citation>
    <scope>NUCLEOTIDE SEQUENCE</scope>
    <source>
        <strain evidence="8">CA70</strain>
    </source>
</reference>
<keyword evidence="6" id="KW-0769">Symport</keyword>
<feature type="transmembrane region" description="Helical" evidence="7">
    <location>
        <begin position="383"/>
        <end position="401"/>
    </location>
</feature>
<feature type="transmembrane region" description="Helical" evidence="7">
    <location>
        <begin position="422"/>
        <end position="446"/>
    </location>
</feature>
<dbReference type="SUPFAM" id="SSF161070">
    <property type="entry name" value="SNF-like"/>
    <property type="match status" value="1"/>
</dbReference>
<dbReference type="PANTHER" id="PTHR42948:SF1">
    <property type="entry name" value="TRANSPORTER"/>
    <property type="match status" value="1"/>
</dbReference>
<evidence type="ECO:0000256" key="2">
    <source>
        <dbReference type="ARBA" id="ARBA00022448"/>
    </source>
</evidence>
<dbReference type="PRINTS" id="PR00176">
    <property type="entry name" value="NANEUSMPORT"/>
</dbReference>
<evidence type="ECO:0000313" key="8">
    <source>
        <dbReference type="EMBL" id="XCC62999.1"/>
    </source>
</evidence>
<proteinExistence type="inferred from homology"/>
<comment type="similarity">
    <text evidence="6">Belongs to the sodium:neurotransmitter symporter (SNF) (TC 2.A.22) family.</text>
</comment>
<protein>
    <recommendedName>
        <fullName evidence="6">Transporter</fullName>
    </recommendedName>
</protein>
<dbReference type="AlphaFoldDB" id="A0AAU8AAE8"/>